<evidence type="ECO:0000256" key="1">
    <source>
        <dbReference type="SAM" id="Phobius"/>
    </source>
</evidence>
<keyword evidence="1" id="KW-1133">Transmembrane helix</keyword>
<keyword evidence="1" id="KW-0812">Transmembrane</keyword>
<protein>
    <submittedName>
        <fullName evidence="2">Uncharacterized protein</fullName>
    </submittedName>
</protein>
<feature type="transmembrane region" description="Helical" evidence="1">
    <location>
        <begin position="71"/>
        <end position="92"/>
    </location>
</feature>
<reference evidence="2 3" key="1">
    <citation type="submission" date="2013-11" db="EMBL/GenBank/DDBJ databases">
        <title>Genome sequencing of Stegodyphus mimosarum.</title>
        <authorList>
            <person name="Bechsgaard J."/>
        </authorList>
    </citation>
    <scope>NUCLEOTIDE SEQUENCE [LARGE SCALE GENOMIC DNA]</scope>
</reference>
<dbReference type="AlphaFoldDB" id="A0A087T7X6"/>
<organism evidence="2 3">
    <name type="scientific">Stegodyphus mimosarum</name>
    <name type="common">African social velvet spider</name>
    <dbReference type="NCBI Taxonomy" id="407821"/>
    <lineage>
        <taxon>Eukaryota</taxon>
        <taxon>Metazoa</taxon>
        <taxon>Ecdysozoa</taxon>
        <taxon>Arthropoda</taxon>
        <taxon>Chelicerata</taxon>
        <taxon>Arachnida</taxon>
        <taxon>Araneae</taxon>
        <taxon>Araneomorphae</taxon>
        <taxon>Entelegynae</taxon>
        <taxon>Eresoidea</taxon>
        <taxon>Eresidae</taxon>
        <taxon>Stegodyphus</taxon>
    </lineage>
</organism>
<evidence type="ECO:0000313" key="3">
    <source>
        <dbReference type="Proteomes" id="UP000054359"/>
    </source>
</evidence>
<gene>
    <name evidence="2" type="ORF">X975_17338</name>
</gene>
<evidence type="ECO:0000313" key="2">
    <source>
        <dbReference type="EMBL" id="KFM61215.1"/>
    </source>
</evidence>
<accession>A0A087T7X6</accession>
<sequence length="100" mass="11341">MVNHRNLFCGTTICICLINQKCTHAGCKTKKLPAEDQNFVNVLILKELEQHIYNATYVGKFYLADNVLKCIFLHILTSVLYINVICVIVTLYGEIICCVT</sequence>
<keyword evidence="3" id="KW-1185">Reference proteome</keyword>
<name>A0A087T7X6_STEMI</name>
<dbReference type="Proteomes" id="UP000054359">
    <property type="component" value="Unassembled WGS sequence"/>
</dbReference>
<feature type="non-terminal residue" evidence="2">
    <location>
        <position position="100"/>
    </location>
</feature>
<keyword evidence="1" id="KW-0472">Membrane</keyword>
<proteinExistence type="predicted"/>
<dbReference type="EMBL" id="KK113856">
    <property type="protein sequence ID" value="KFM61215.1"/>
    <property type="molecule type" value="Genomic_DNA"/>
</dbReference>